<reference evidence="6 7" key="1">
    <citation type="journal article" date="2022" name="Front. Cell. Infect. Microbiol.">
        <title>The Genomes of Two Strains of Taenia crassiceps the Animal Model for the Study of Human Cysticercosis.</title>
        <authorList>
            <person name="Bobes R.J."/>
            <person name="Estrada K."/>
            <person name="Rios-Valencia D.G."/>
            <person name="Calderon-Gallegos A."/>
            <person name="de la Torre P."/>
            <person name="Carrero J.C."/>
            <person name="Sanchez-Flores A."/>
            <person name="Laclette J.P."/>
        </authorList>
    </citation>
    <scope>NUCLEOTIDE SEQUENCE [LARGE SCALE GENOMIC DNA]</scope>
    <source>
        <strain evidence="6">WFUcys</strain>
    </source>
</reference>
<comment type="caution">
    <text evidence="6">The sequence shown here is derived from an EMBL/GenBank/DDBJ whole genome shotgun (WGS) entry which is preliminary data.</text>
</comment>
<dbReference type="Proteomes" id="UP001651158">
    <property type="component" value="Unassembled WGS sequence"/>
</dbReference>
<evidence type="ECO:0000256" key="4">
    <source>
        <dbReference type="ARBA" id="ARBA00023136"/>
    </source>
</evidence>
<evidence type="ECO:0000313" key="6">
    <source>
        <dbReference type="EMBL" id="KAL5104060.1"/>
    </source>
</evidence>
<evidence type="ECO:0000256" key="3">
    <source>
        <dbReference type="ARBA" id="ARBA00022989"/>
    </source>
</evidence>
<evidence type="ECO:0000256" key="2">
    <source>
        <dbReference type="ARBA" id="ARBA00022692"/>
    </source>
</evidence>
<dbReference type="EMBL" id="JAKROA010000014">
    <property type="protein sequence ID" value="KAL5104060.1"/>
    <property type="molecule type" value="Genomic_DNA"/>
</dbReference>
<keyword evidence="7" id="KW-1185">Reference proteome</keyword>
<evidence type="ECO:0000256" key="1">
    <source>
        <dbReference type="ARBA" id="ARBA00004141"/>
    </source>
</evidence>
<evidence type="ECO:0000256" key="5">
    <source>
        <dbReference type="SAM" id="Phobius"/>
    </source>
</evidence>
<proteinExistence type="predicted"/>
<dbReference type="InterPro" id="IPR018499">
    <property type="entry name" value="Tetraspanin/Peripherin"/>
</dbReference>
<dbReference type="SUPFAM" id="SSF48652">
    <property type="entry name" value="Tetraspanin"/>
    <property type="match status" value="1"/>
</dbReference>
<dbReference type="PANTHER" id="PTHR19282">
    <property type="entry name" value="TETRASPANIN"/>
    <property type="match status" value="1"/>
</dbReference>
<sequence>MALVAPLPLPNWSHRGQCREKANVIGARGLCIDVKYDSIALPNHRSQANPDKTVFQILTTFLFLGFLLTAMGGIMLKTSTGTLQSIVMVATNECMIDADDLCQIAVFLIEVVDAMATYSIVIGVVLAVLCLISLIASCCGWNKMLKLYAGILIVLLVVQITVATVVFSKPTKFVNAIVSSMEALLKSYGDGGKEGNRSTAIWNLLMETTPKCCGMDGYKDFEKPDKDLPLPCCNITSGDCDAMTAESAGVAGCRS</sequence>
<comment type="subcellular location">
    <subcellularLocation>
        <location evidence="1">Membrane</location>
        <topology evidence="1">Multi-pass membrane protein</topology>
    </subcellularLocation>
</comment>
<dbReference type="Gene3D" id="1.10.1450.10">
    <property type="entry name" value="Tetraspanin"/>
    <property type="match status" value="1"/>
</dbReference>
<accession>A0ABR4Q381</accession>
<feature type="transmembrane region" description="Helical" evidence="5">
    <location>
        <begin position="115"/>
        <end position="135"/>
    </location>
</feature>
<dbReference type="CDD" id="cd03127">
    <property type="entry name" value="tetraspanin_LEL"/>
    <property type="match status" value="1"/>
</dbReference>
<feature type="transmembrane region" description="Helical" evidence="5">
    <location>
        <begin position="147"/>
        <end position="167"/>
    </location>
</feature>
<evidence type="ECO:0000313" key="7">
    <source>
        <dbReference type="Proteomes" id="UP001651158"/>
    </source>
</evidence>
<dbReference type="InterPro" id="IPR008952">
    <property type="entry name" value="Tetraspanin_EC2_sf"/>
</dbReference>
<dbReference type="PANTHER" id="PTHR19282:SF544">
    <property type="entry name" value="TETRASPANIN"/>
    <property type="match status" value="1"/>
</dbReference>
<organism evidence="6 7">
    <name type="scientific">Taenia crassiceps</name>
    <dbReference type="NCBI Taxonomy" id="6207"/>
    <lineage>
        <taxon>Eukaryota</taxon>
        <taxon>Metazoa</taxon>
        <taxon>Spiralia</taxon>
        <taxon>Lophotrochozoa</taxon>
        <taxon>Platyhelminthes</taxon>
        <taxon>Cestoda</taxon>
        <taxon>Eucestoda</taxon>
        <taxon>Cyclophyllidea</taxon>
        <taxon>Taeniidae</taxon>
        <taxon>Taenia</taxon>
    </lineage>
</organism>
<gene>
    <name evidence="6" type="ORF">TcWFU_002036</name>
</gene>
<keyword evidence="3 5" id="KW-1133">Transmembrane helix</keyword>
<keyword evidence="4 5" id="KW-0472">Membrane</keyword>
<dbReference type="Pfam" id="PF00335">
    <property type="entry name" value="Tetraspanin"/>
    <property type="match status" value="1"/>
</dbReference>
<keyword evidence="2 5" id="KW-0812">Transmembrane</keyword>
<protein>
    <submittedName>
        <fullName evidence="6">Tetraspanin-6</fullName>
    </submittedName>
</protein>
<feature type="transmembrane region" description="Helical" evidence="5">
    <location>
        <begin position="54"/>
        <end position="76"/>
    </location>
</feature>
<name>A0ABR4Q381_9CEST</name>